<name>A0A0E9VJJ2_ANGAN</name>
<dbReference type="EMBL" id="GBXM01030386">
    <property type="protein sequence ID" value="JAH78191.1"/>
    <property type="molecule type" value="Transcribed_RNA"/>
</dbReference>
<organism evidence="1">
    <name type="scientific">Anguilla anguilla</name>
    <name type="common">European freshwater eel</name>
    <name type="synonym">Muraena anguilla</name>
    <dbReference type="NCBI Taxonomy" id="7936"/>
    <lineage>
        <taxon>Eukaryota</taxon>
        <taxon>Metazoa</taxon>
        <taxon>Chordata</taxon>
        <taxon>Craniata</taxon>
        <taxon>Vertebrata</taxon>
        <taxon>Euteleostomi</taxon>
        <taxon>Actinopterygii</taxon>
        <taxon>Neopterygii</taxon>
        <taxon>Teleostei</taxon>
        <taxon>Anguilliformes</taxon>
        <taxon>Anguillidae</taxon>
        <taxon>Anguilla</taxon>
    </lineage>
</organism>
<proteinExistence type="predicted"/>
<reference evidence="1" key="1">
    <citation type="submission" date="2014-11" db="EMBL/GenBank/DDBJ databases">
        <authorList>
            <person name="Amaro Gonzalez C."/>
        </authorList>
    </citation>
    <scope>NUCLEOTIDE SEQUENCE</scope>
</reference>
<accession>A0A0E9VJJ2</accession>
<protein>
    <submittedName>
        <fullName evidence="1">Uncharacterized protein</fullName>
    </submittedName>
</protein>
<reference evidence="1" key="2">
    <citation type="journal article" date="2015" name="Fish Shellfish Immunol.">
        <title>Early steps in the European eel (Anguilla anguilla)-Vibrio vulnificus interaction in the gills: Role of the RtxA13 toxin.</title>
        <authorList>
            <person name="Callol A."/>
            <person name="Pajuelo D."/>
            <person name="Ebbesson L."/>
            <person name="Teles M."/>
            <person name="MacKenzie S."/>
            <person name="Amaro C."/>
        </authorList>
    </citation>
    <scope>NUCLEOTIDE SEQUENCE</scope>
</reference>
<dbReference type="AlphaFoldDB" id="A0A0E9VJJ2"/>
<evidence type="ECO:0000313" key="1">
    <source>
        <dbReference type="EMBL" id="JAH78191.1"/>
    </source>
</evidence>
<sequence length="45" mass="4828">MMSFLSKSLFHECKSLCNPSQAVFLSAGSVDISVFASPTLLFQSA</sequence>